<sequence>MDEALTWYMRAAPNDPGELGNAASMLRDAGRRAEALVWYRRAADAGDRDALRATAEMLEEMGRAEEAARLTRYGWEPDGTIAEPWEVMEGTASDGGGR</sequence>
<dbReference type="InterPro" id="IPR011990">
    <property type="entry name" value="TPR-like_helical_dom_sf"/>
</dbReference>
<dbReference type="SUPFAM" id="SSF81901">
    <property type="entry name" value="HCP-like"/>
    <property type="match status" value="1"/>
</dbReference>
<evidence type="ECO:0000313" key="1">
    <source>
        <dbReference type="EMBL" id="MBM9503181.1"/>
    </source>
</evidence>
<proteinExistence type="predicted"/>
<comment type="caution">
    <text evidence="1">The sequence shown here is derived from an EMBL/GenBank/DDBJ whole genome shotgun (WGS) entry which is preliminary data.</text>
</comment>
<organism evidence="1 2">
    <name type="scientific">Actinacidiphila acididurans</name>
    <dbReference type="NCBI Taxonomy" id="2784346"/>
    <lineage>
        <taxon>Bacteria</taxon>
        <taxon>Bacillati</taxon>
        <taxon>Actinomycetota</taxon>
        <taxon>Actinomycetes</taxon>
        <taxon>Kitasatosporales</taxon>
        <taxon>Streptomycetaceae</taxon>
        <taxon>Actinacidiphila</taxon>
    </lineage>
</organism>
<dbReference type="EMBL" id="JADKYB010000001">
    <property type="protein sequence ID" value="MBM9503181.1"/>
    <property type="molecule type" value="Genomic_DNA"/>
</dbReference>
<name>A0ABS2TIL4_9ACTN</name>
<keyword evidence="2" id="KW-1185">Reference proteome</keyword>
<evidence type="ECO:0008006" key="3">
    <source>
        <dbReference type="Google" id="ProtNLM"/>
    </source>
</evidence>
<protein>
    <recommendedName>
        <fullName evidence="3">Tetratricopeptide repeat protein</fullName>
    </recommendedName>
</protein>
<accession>A0ABS2TIL4</accession>
<reference evidence="1 2" key="1">
    <citation type="submission" date="2021-01" db="EMBL/GenBank/DDBJ databases">
        <title>Streptomyces acididurans sp. nov., isolated from a peat swamp forest soil.</title>
        <authorList>
            <person name="Chantavorakit T."/>
            <person name="Duangmal K."/>
        </authorList>
    </citation>
    <scope>NUCLEOTIDE SEQUENCE [LARGE SCALE GENOMIC DNA]</scope>
    <source>
        <strain evidence="1 2">KK5PA1</strain>
    </source>
</reference>
<dbReference type="RefSeq" id="WP_205355054.1">
    <property type="nucleotide sequence ID" value="NZ_JADKYB010000001.1"/>
</dbReference>
<evidence type="ECO:0000313" key="2">
    <source>
        <dbReference type="Proteomes" id="UP000749040"/>
    </source>
</evidence>
<dbReference type="Gene3D" id="1.25.40.10">
    <property type="entry name" value="Tetratricopeptide repeat domain"/>
    <property type="match status" value="1"/>
</dbReference>
<gene>
    <name evidence="1" type="ORF">ITX44_01295</name>
</gene>
<dbReference type="Proteomes" id="UP000749040">
    <property type="component" value="Unassembled WGS sequence"/>
</dbReference>